<evidence type="ECO:0008006" key="3">
    <source>
        <dbReference type="Google" id="ProtNLM"/>
    </source>
</evidence>
<comment type="caution">
    <text evidence="1">The sequence shown here is derived from an EMBL/GenBank/DDBJ whole genome shotgun (WGS) entry which is preliminary data.</text>
</comment>
<reference evidence="1 2" key="1">
    <citation type="submission" date="2023-07" db="EMBL/GenBank/DDBJ databases">
        <title>Sorghum-associated microbial communities from plants grown in Nebraska, USA.</title>
        <authorList>
            <person name="Schachtman D."/>
        </authorList>
    </citation>
    <scope>NUCLEOTIDE SEQUENCE [LARGE SCALE GENOMIC DNA]</scope>
    <source>
        <strain evidence="1 2">DS1314</strain>
    </source>
</reference>
<keyword evidence="2" id="KW-1185">Reference proteome</keyword>
<evidence type="ECO:0000313" key="1">
    <source>
        <dbReference type="EMBL" id="MDQ0168751.1"/>
    </source>
</evidence>
<gene>
    <name evidence="1" type="ORF">J2T19_000188</name>
</gene>
<organism evidence="1 2">
    <name type="scientific">Paenibacillus tundrae</name>
    <dbReference type="NCBI Taxonomy" id="528187"/>
    <lineage>
        <taxon>Bacteria</taxon>
        <taxon>Bacillati</taxon>
        <taxon>Bacillota</taxon>
        <taxon>Bacilli</taxon>
        <taxon>Bacillales</taxon>
        <taxon>Paenibacillaceae</taxon>
        <taxon>Paenibacillus</taxon>
    </lineage>
</organism>
<evidence type="ECO:0000313" key="2">
    <source>
        <dbReference type="Proteomes" id="UP001233836"/>
    </source>
</evidence>
<dbReference type="Proteomes" id="UP001233836">
    <property type="component" value="Unassembled WGS sequence"/>
</dbReference>
<proteinExistence type="predicted"/>
<dbReference type="EMBL" id="JAUSTI010000001">
    <property type="protein sequence ID" value="MDQ0168751.1"/>
    <property type="molecule type" value="Genomic_DNA"/>
</dbReference>
<name>A0ABT9W692_9BACL</name>
<accession>A0ABT9W692</accession>
<sequence length="35" mass="4054">MTTPAAYTGETRWIIRGHTLLDRQVNEYFREVNGG</sequence>
<protein>
    <recommendedName>
        <fullName evidence="3">Transposase</fullName>
    </recommendedName>
</protein>